<comment type="subcellular location">
    <subcellularLocation>
        <location evidence="1">Mitochondrion inner membrane</location>
        <topology evidence="1">Multi-pass membrane protein</topology>
    </subcellularLocation>
</comment>
<dbReference type="GO" id="GO:0005743">
    <property type="term" value="C:mitochondrial inner membrane"/>
    <property type="evidence" value="ECO:0007669"/>
    <property type="project" value="UniProtKB-SubCell"/>
</dbReference>
<protein>
    <recommendedName>
        <fullName evidence="17">Alpha/beta hydrolase fold-3 domain-containing protein</fullName>
    </recommendedName>
</protein>
<keyword evidence="5" id="KW-0050">Antiport</keyword>
<dbReference type="FunFam" id="1.50.40.10:FF:000001">
    <property type="entry name" value="ADP,ATP carrier protein, mitochondrial"/>
    <property type="match status" value="1"/>
</dbReference>
<keyword evidence="9 16" id="KW-1133">Transmembrane helix</keyword>
<dbReference type="InterPro" id="IPR002113">
    <property type="entry name" value="ADT_euk_type"/>
</dbReference>
<comment type="catalytic activity">
    <reaction evidence="12">
        <text>ADP(in) + ATP(out) = ADP(out) + ATP(in)</text>
        <dbReference type="Rhea" id="RHEA:34999"/>
        <dbReference type="ChEBI" id="CHEBI:30616"/>
        <dbReference type="ChEBI" id="CHEBI:456216"/>
    </reaction>
    <physiologicalReaction direction="left-to-right" evidence="12">
        <dbReference type="Rhea" id="RHEA:35000"/>
    </physiologicalReaction>
</comment>
<dbReference type="PANTHER" id="PTHR45635">
    <property type="entry name" value="ADP,ATP CARRIER PROTEIN 1-RELATED-RELATED"/>
    <property type="match status" value="1"/>
</dbReference>
<comment type="similarity">
    <text evidence="2 15">Belongs to the mitochondrial carrier (TC 2.A.29) family.</text>
</comment>
<comment type="function">
    <text evidence="13">ADP:ATP antiporter that mediates import of ADP into the mitochondrial matrix for ATP synthesis, and export of ATP out to fuel the cell. Cycles between the cytoplasmic-open state (c-state) and the matrix-open state (m-state): operates by the alternating access mechanism with a single substrate-binding site intermittently exposed to either the cytosolic (c-state) or matrix (m-state) side of the inner mitochondrial membrane.</text>
</comment>
<evidence type="ECO:0000256" key="8">
    <source>
        <dbReference type="ARBA" id="ARBA00022792"/>
    </source>
</evidence>
<feature type="transmembrane region" description="Helical" evidence="16">
    <location>
        <begin position="371"/>
        <end position="388"/>
    </location>
</feature>
<dbReference type="InterPro" id="IPR029058">
    <property type="entry name" value="AB_hydrolase_fold"/>
</dbReference>
<keyword evidence="7" id="KW-0677">Repeat</keyword>
<evidence type="ECO:0000256" key="11">
    <source>
        <dbReference type="ARBA" id="ARBA00023136"/>
    </source>
</evidence>
<evidence type="ECO:0000313" key="18">
    <source>
        <dbReference type="EMBL" id="CAE6477978.1"/>
    </source>
</evidence>
<evidence type="ECO:0000256" key="16">
    <source>
        <dbReference type="SAM" id="Phobius"/>
    </source>
</evidence>
<evidence type="ECO:0000256" key="3">
    <source>
        <dbReference type="ARBA" id="ARBA00011245"/>
    </source>
</evidence>
<evidence type="ECO:0000256" key="2">
    <source>
        <dbReference type="ARBA" id="ARBA00006375"/>
    </source>
</evidence>
<dbReference type="Pfam" id="PF00153">
    <property type="entry name" value="Mito_carr"/>
    <property type="match status" value="3"/>
</dbReference>
<dbReference type="InterPro" id="IPR013094">
    <property type="entry name" value="AB_hydrolase_3"/>
</dbReference>
<accession>A0A8H3C8M7</accession>
<evidence type="ECO:0000256" key="5">
    <source>
        <dbReference type="ARBA" id="ARBA00022449"/>
    </source>
</evidence>
<evidence type="ECO:0000256" key="15">
    <source>
        <dbReference type="RuleBase" id="RU000488"/>
    </source>
</evidence>
<comment type="caution">
    <text evidence="18">The sequence shown here is derived from an EMBL/GenBank/DDBJ whole genome shotgun (WGS) entry which is preliminary data.</text>
</comment>
<evidence type="ECO:0000313" key="19">
    <source>
        <dbReference type="Proteomes" id="UP000663850"/>
    </source>
</evidence>
<dbReference type="AlphaFoldDB" id="A0A8H3C8M7"/>
<keyword evidence="6 14" id="KW-0812">Transmembrane</keyword>
<feature type="repeat" description="Solcar" evidence="14">
    <location>
        <begin position="12"/>
        <end position="105"/>
    </location>
</feature>
<organism evidence="18 19">
    <name type="scientific">Rhizoctonia solani</name>
    <dbReference type="NCBI Taxonomy" id="456999"/>
    <lineage>
        <taxon>Eukaryota</taxon>
        <taxon>Fungi</taxon>
        <taxon>Dikarya</taxon>
        <taxon>Basidiomycota</taxon>
        <taxon>Agaricomycotina</taxon>
        <taxon>Agaricomycetes</taxon>
        <taxon>Cantharellales</taxon>
        <taxon>Ceratobasidiaceae</taxon>
        <taxon>Rhizoctonia</taxon>
    </lineage>
</organism>
<feature type="repeat" description="Solcar" evidence="14">
    <location>
        <begin position="116"/>
        <end position="209"/>
    </location>
</feature>
<sequence>MAEVIKRTKTPKDFAIDFMMGGVSAAVAKTSAAPIERIKLLIQNQDEMIKQGRLASPYKGVVDCFRRTYADEGMVSLWRGNTANVIRYFPTQALNFAFKDYFKSLFGFRKQDGYWKWFGGNVASGGAAGASSLLFVYSLDYARTRLANDAKSAKKGGGDRQFNGLVDVYRKTLASDGIAGLYRGFVPSVVGIIVYRGLYFGVYDSLKPVVLVGALQGSFFASFLLGWGVTIGAGLASYPLDTIRRRMMMTSGSAVHYKSMFDAGSQIIAKEGTKSLFKGAGANILRGVAGAGVLSLYDKLQQVMFGKVYSDKLLNAGWAFVSGDYKLLPPSTGHEILQDVLDLVAWVTSPGGLNTSLHQANDKRVIDMNRIVVAGTSAGGYLAYLAAIHTRLEYPLRGVLSMYGMGGNLLTPHYLRRKIQPFFRGRPLLDPAQFEDFLSTAHPPPPTNGSTLEYGPDGIPSSPRMFITRALLQEGKFLDYLTGEHGLSGTLRVLDQPTISDVPQEHWNLFPEAGLSSGFPPTCLVHGTEDSAVLISESRALRDRLHNLGVLCQLFEVEGAEHSFDYQDGHEAVLEQVFQVLQGWLE</sequence>
<feature type="domain" description="Alpha/beta hydrolase fold-3" evidence="17">
    <location>
        <begin position="316"/>
        <end position="437"/>
    </location>
</feature>
<evidence type="ECO:0000256" key="10">
    <source>
        <dbReference type="ARBA" id="ARBA00023128"/>
    </source>
</evidence>
<keyword evidence="11 14" id="KW-0472">Membrane</keyword>
<evidence type="ECO:0000259" key="17">
    <source>
        <dbReference type="Pfam" id="PF07859"/>
    </source>
</evidence>
<dbReference type="Proteomes" id="UP000663850">
    <property type="component" value="Unassembled WGS sequence"/>
</dbReference>
<comment type="subunit">
    <text evidence="3">Monomer.</text>
</comment>
<dbReference type="GO" id="GO:0005471">
    <property type="term" value="F:ATP:ADP antiporter activity"/>
    <property type="evidence" value="ECO:0007669"/>
    <property type="project" value="InterPro"/>
</dbReference>
<evidence type="ECO:0000256" key="14">
    <source>
        <dbReference type="PROSITE-ProRule" id="PRU00282"/>
    </source>
</evidence>
<name>A0A8H3C8M7_9AGAM</name>
<evidence type="ECO:0000256" key="12">
    <source>
        <dbReference type="ARBA" id="ARBA00024143"/>
    </source>
</evidence>
<keyword evidence="4 15" id="KW-0813">Transport</keyword>
<evidence type="ECO:0000256" key="4">
    <source>
        <dbReference type="ARBA" id="ARBA00022448"/>
    </source>
</evidence>
<gene>
    <name evidence="18" type="ORF">RDB_LOCUS70982</name>
</gene>
<dbReference type="GO" id="GO:0016787">
    <property type="term" value="F:hydrolase activity"/>
    <property type="evidence" value="ECO:0007669"/>
    <property type="project" value="InterPro"/>
</dbReference>
<dbReference type="SUPFAM" id="SSF53474">
    <property type="entry name" value="alpha/beta-Hydrolases"/>
    <property type="match status" value="1"/>
</dbReference>
<dbReference type="GO" id="GO:0140021">
    <property type="term" value="P:mitochondrial ADP transmembrane transport"/>
    <property type="evidence" value="ECO:0007669"/>
    <property type="project" value="InterPro"/>
</dbReference>
<keyword evidence="10" id="KW-0496">Mitochondrion</keyword>
<dbReference type="InterPro" id="IPR023395">
    <property type="entry name" value="MCP_dom_sf"/>
</dbReference>
<evidence type="ECO:0000256" key="7">
    <source>
        <dbReference type="ARBA" id="ARBA00022737"/>
    </source>
</evidence>
<dbReference type="PANTHER" id="PTHR45635:SF14">
    <property type="entry name" value="ADP_ATP TRANSLOCASE"/>
    <property type="match status" value="1"/>
</dbReference>
<dbReference type="Gene3D" id="1.50.40.10">
    <property type="entry name" value="Mitochondrial carrier domain"/>
    <property type="match status" value="1"/>
</dbReference>
<evidence type="ECO:0000256" key="13">
    <source>
        <dbReference type="ARBA" id="ARBA00045250"/>
    </source>
</evidence>
<dbReference type="Pfam" id="PF07859">
    <property type="entry name" value="Abhydrolase_3"/>
    <property type="match status" value="1"/>
</dbReference>
<dbReference type="PROSITE" id="PS50920">
    <property type="entry name" value="SOLCAR"/>
    <property type="match status" value="3"/>
</dbReference>
<proteinExistence type="inferred from homology"/>
<dbReference type="SUPFAM" id="SSF103506">
    <property type="entry name" value="Mitochondrial carrier"/>
    <property type="match status" value="1"/>
</dbReference>
<dbReference type="PRINTS" id="PR00927">
    <property type="entry name" value="ADPTRNSLCASE"/>
</dbReference>
<evidence type="ECO:0000256" key="6">
    <source>
        <dbReference type="ARBA" id="ARBA00022692"/>
    </source>
</evidence>
<feature type="repeat" description="Solcar" evidence="14">
    <location>
        <begin position="221"/>
        <end position="303"/>
    </location>
</feature>
<feature type="transmembrane region" description="Helical" evidence="16">
    <location>
        <begin position="219"/>
        <end position="240"/>
    </location>
</feature>
<keyword evidence="8" id="KW-0999">Mitochondrion inner membrane</keyword>
<dbReference type="InterPro" id="IPR018108">
    <property type="entry name" value="MCP_transmembrane"/>
</dbReference>
<dbReference type="EMBL" id="CAJMWZ010003699">
    <property type="protein sequence ID" value="CAE6477978.1"/>
    <property type="molecule type" value="Genomic_DNA"/>
</dbReference>
<evidence type="ECO:0000256" key="1">
    <source>
        <dbReference type="ARBA" id="ARBA00004448"/>
    </source>
</evidence>
<dbReference type="Gene3D" id="3.40.50.1820">
    <property type="entry name" value="alpha/beta hydrolase"/>
    <property type="match status" value="1"/>
</dbReference>
<feature type="transmembrane region" description="Helical" evidence="16">
    <location>
        <begin position="180"/>
        <end position="199"/>
    </location>
</feature>
<dbReference type="InterPro" id="IPR002067">
    <property type="entry name" value="MCP"/>
</dbReference>
<reference evidence="18" key="1">
    <citation type="submission" date="2021-01" db="EMBL/GenBank/DDBJ databases">
        <authorList>
            <person name="Kaushik A."/>
        </authorList>
    </citation>
    <scope>NUCLEOTIDE SEQUENCE</scope>
    <source>
        <strain evidence="18">Type strain: AG8-Rh-89/</strain>
    </source>
</reference>
<evidence type="ECO:0000256" key="9">
    <source>
        <dbReference type="ARBA" id="ARBA00022989"/>
    </source>
</evidence>
<dbReference type="PRINTS" id="PR00926">
    <property type="entry name" value="MITOCARRIER"/>
</dbReference>
<dbReference type="GO" id="GO:1990544">
    <property type="term" value="P:mitochondrial ATP transmembrane transport"/>
    <property type="evidence" value="ECO:0007669"/>
    <property type="project" value="InterPro"/>
</dbReference>